<dbReference type="PANTHER" id="PTHR43822">
    <property type="entry name" value="HOMOACONITASE, MITOCHONDRIAL-RELATED"/>
    <property type="match status" value="1"/>
</dbReference>
<dbReference type="InterPro" id="IPR036008">
    <property type="entry name" value="Aconitase_4Fe-4S_dom"/>
</dbReference>
<reference evidence="8" key="1">
    <citation type="journal article" date="2014" name="Int. J. Syst. Evol. Microbiol.">
        <title>Complete genome sequence of Corynebacterium casei LMG S-19264T (=DSM 44701T), isolated from a smear-ripened cheese.</title>
        <authorList>
            <consortium name="US DOE Joint Genome Institute (JGI-PGF)"/>
            <person name="Walter F."/>
            <person name="Albersmeier A."/>
            <person name="Kalinowski J."/>
            <person name="Ruckert C."/>
        </authorList>
    </citation>
    <scope>NUCLEOTIDE SEQUENCE</scope>
    <source>
        <strain evidence="8">JCM 5069</strain>
    </source>
</reference>
<proteinExistence type="predicted"/>
<dbReference type="Pfam" id="PF00330">
    <property type="entry name" value="Aconitase"/>
    <property type="match status" value="1"/>
</dbReference>
<accession>A0A919LAA2</accession>
<dbReference type="AlphaFoldDB" id="A0A919LAA2"/>
<keyword evidence="2" id="KW-0479">Metal-binding</keyword>
<dbReference type="GO" id="GO:0046872">
    <property type="term" value="F:metal ion binding"/>
    <property type="evidence" value="ECO:0007669"/>
    <property type="project" value="UniProtKB-KW"/>
</dbReference>
<evidence type="ECO:0000256" key="4">
    <source>
        <dbReference type="ARBA" id="ARBA00023014"/>
    </source>
</evidence>
<keyword evidence="9" id="KW-1185">Reference proteome</keyword>
<sequence length="460" mass="47495">MTSTASTPGTAGTPGTAAAPRTFAQKALERASGESGLAPGRIVDAYPDLYMSHTASWRCIRTLERMGADRLYDPDRVAMVMDHISPAMNAKTAADHRLCREFADRMGIKNFFDVNAGIAHIVLMENGLVRPGQFIIGTDSHSTIYGALGAFGTGVGFSEITAAWVTGKLWVKVPESVRIEIDGELPVGSYAKDVMLKLIGDLGADGLTYCSAEFTGSYVTSRSVSERMTFCNLAMEMGAKNAYVAPDATTLAYLHDEAGVPADGYEVLLPDEGAVYRDVVRLDGSALTPQIAVPHTVDNVVGVAEVSGTRLDQVFIGSCANAKYDDLAIAAEVLAGHKVARGVRLVVTPASSAVMAKASATGVLATLIEAGAMITNAGCGACAGNGGAMADGEATLSTANRNFQGRMGSYESRIYLGSPATAAASAITGVITDPAEVLAQAPRSAAAGSAGPGRPEGAAS</sequence>
<dbReference type="GO" id="GO:0051539">
    <property type="term" value="F:4 iron, 4 sulfur cluster binding"/>
    <property type="evidence" value="ECO:0007669"/>
    <property type="project" value="UniProtKB-KW"/>
</dbReference>
<dbReference type="InterPro" id="IPR050067">
    <property type="entry name" value="IPM_dehydratase_rel_enz"/>
</dbReference>
<dbReference type="InterPro" id="IPR015931">
    <property type="entry name" value="Acnase/IPM_dHydase_lsu_aba_1/3"/>
</dbReference>
<protein>
    <submittedName>
        <fullName evidence="8">3-isopropylmalate dehydratase large subunit</fullName>
    </submittedName>
</protein>
<keyword evidence="5" id="KW-0456">Lyase</keyword>
<feature type="domain" description="Aconitase/3-isopropylmalate dehydratase large subunit alpha/beta/alpha" evidence="7">
    <location>
        <begin position="47"/>
        <end position="429"/>
    </location>
</feature>
<evidence type="ECO:0000256" key="1">
    <source>
        <dbReference type="ARBA" id="ARBA00022485"/>
    </source>
</evidence>
<keyword evidence="4" id="KW-0411">Iron-sulfur</keyword>
<name>A0A919LAA2_9ACTN</name>
<keyword evidence="1" id="KW-0004">4Fe-4S</keyword>
<gene>
    <name evidence="8" type="primary">leuC</name>
    <name evidence="8" type="ORF">GCM10018793_65840</name>
</gene>
<keyword evidence="3" id="KW-0408">Iron</keyword>
<dbReference type="SUPFAM" id="SSF53732">
    <property type="entry name" value="Aconitase iron-sulfur domain"/>
    <property type="match status" value="1"/>
</dbReference>
<evidence type="ECO:0000256" key="3">
    <source>
        <dbReference type="ARBA" id="ARBA00023004"/>
    </source>
</evidence>
<dbReference type="InterPro" id="IPR011826">
    <property type="entry name" value="HAcnase/IPMdehydase_lsu_prok"/>
</dbReference>
<dbReference type="EMBL" id="BNCD01000031">
    <property type="protein sequence ID" value="GHH87971.1"/>
    <property type="molecule type" value="Genomic_DNA"/>
</dbReference>
<feature type="region of interest" description="Disordered" evidence="6">
    <location>
        <begin position="441"/>
        <end position="460"/>
    </location>
</feature>
<dbReference type="GO" id="GO:0009098">
    <property type="term" value="P:L-leucine biosynthetic process"/>
    <property type="evidence" value="ECO:0007669"/>
    <property type="project" value="InterPro"/>
</dbReference>
<dbReference type="RefSeq" id="WP_189938440.1">
    <property type="nucleotide sequence ID" value="NZ_BNCD01000031.1"/>
</dbReference>
<dbReference type="InterPro" id="IPR006251">
    <property type="entry name" value="Homoacnase/IPMdehydase_lsu"/>
</dbReference>
<evidence type="ECO:0000313" key="8">
    <source>
        <dbReference type="EMBL" id="GHH87971.1"/>
    </source>
</evidence>
<evidence type="ECO:0000259" key="7">
    <source>
        <dbReference type="Pfam" id="PF00330"/>
    </source>
</evidence>
<organism evidence="8 9">
    <name type="scientific">Streptomyces sulfonofaciens</name>
    <dbReference type="NCBI Taxonomy" id="68272"/>
    <lineage>
        <taxon>Bacteria</taxon>
        <taxon>Bacillati</taxon>
        <taxon>Actinomycetota</taxon>
        <taxon>Actinomycetes</taxon>
        <taxon>Kitasatosporales</taxon>
        <taxon>Streptomycetaceae</taxon>
        <taxon>Streptomyces</taxon>
    </lineage>
</organism>
<comment type="caution">
    <text evidence="8">The sequence shown here is derived from an EMBL/GenBank/DDBJ whole genome shotgun (WGS) entry which is preliminary data.</text>
</comment>
<evidence type="ECO:0000256" key="2">
    <source>
        <dbReference type="ARBA" id="ARBA00022723"/>
    </source>
</evidence>
<dbReference type="PANTHER" id="PTHR43822:SF21">
    <property type="entry name" value="3-ISOPROPYLMALATE DEHYDRATASE LARGE SUBUNIT 1"/>
    <property type="match status" value="1"/>
</dbReference>
<dbReference type="NCBIfam" id="TIGR01343">
    <property type="entry name" value="hacA_fam"/>
    <property type="match status" value="1"/>
</dbReference>
<evidence type="ECO:0000256" key="5">
    <source>
        <dbReference type="ARBA" id="ARBA00023239"/>
    </source>
</evidence>
<dbReference type="Proteomes" id="UP000603708">
    <property type="component" value="Unassembled WGS sequence"/>
</dbReference>
<dbReference type="NCBIfam" id="NF001614">
    <property type="entry name" value="PRK00402.1"/>
    <property type="match status" value="1"/>
</dbReference>
<evidence type="ECO:0000313" key="9">
    <source>
        <dbReference type="Proteomes" id="UP000603708"/>
    </source>
</evidence>
<evidence type="ECO:0000256" key="6">
    <source>
        <dbReference type="SAM" id="MobiDB-lite"/>
    </source>
</evidence>
<dbReference type="InterPro" id="IPR001030">
    <property type="entry name" value="Acoase/IPM_deHydtase_lsu_aba"/>
</dbReference>
<dbReference type="Gene3D" id="3.30.499.10">
    <property type="entry name" value="Aconitase, domain 3"/>
    <property type="match status" value="2"/>
</dbReference>
<reference evidence="8" key="2">
    <citation type="submission" date="2020-09" db="EMBL/GenBank/DDBJ databases">
        <authorList>
            <person name="Sun Q."/>
            <person name="Ohkuma M."/>
        </authorList>
    </citation>
    <scope>NUCLEOTIDE SEQUENCE</scope>
    <source>
        <strain evidence="8">JCM 5069</strain>
    </source>
</reference>
<dbReference type="PRINTS" id="PR00415">
    <property type="entry name" value="ACONITASE"/>
</dbReference>
<dbReference type="GO" id="GO:0003861">
    <property type="term" value="F:3-isopropylmalate dehydratase activity"/>
    <property type="evidence" value="ECO:0007669"/>
    <property type="project" value="InterPro"/>
</dbReference>
<dbReference type="NCBIfam" id="TIGR02086">
    <property type="entry name" value="IPMI_arch"/>
    <property type="match status" value="1"/>
</dbReference>